<proteinExistence type="predicted"/>
<keyword evidence="3" id="KW-1185">Reference proteome</keyword>
<organism evidence="3 4">
    <name type="scientific">Durio zibethinus</name>
    <name type="common">Durian</name>
    <dbReference type="NCBI Taxonomy" id="66656"/>
    <lineage>
        <taxon>Eukaryota</taxon>
        <taxon>Viridiplantae</taxon>
        <taxon>Streptophyta</taxon>
        <taxon>Embryophyta</taxon>
        <taxon>Tracheophyta</taxon>
        <taxon>Spermatophyta</taxon>
        <taxon>Magnoliopsida</taxon>
        <taxon>eudicotyledons</taxon>
        <taxon>Gunneridae</taxon>
        <taxon>Pentapetalae</taxon>
        <taxon>rosids</taxon>
        <taxon>malvids</taxon>
        <taxon>Malvales</taxon>
        <taxon>Malvaceae</taxon>
        <taxon>Helicteroideae</taxon>
        <taxon>Durio</taxon>
    </lineage>
</organism>
<dbReference type="OrthoDB" id="1929178at2759"/>
<reference evidence="4" key="1">
    <citation type="submission" date="2025-08" db="UniProtKB">
        <authorList>
            <consortium name="RefSeq"/>
        </authorList>
    </citation>
    <scope>IDENTIFICATION</scope>
    <source>
        <tissue evidence="4">Fruit stalk</tissue>
    </source>
</reference>
<sequence length="261" mass="28527">MPPLMSALKIFLHSLIPIHTNYLKIVEKSMSSSSTHLPFLCCCKLWVNCEGLEMATEVSCSLARELSGHVEEQPQIHAGNSDSLITKDLLGSLSKADIQLQPLKVQTQKFSLHKSPLSESASNCSPDGKNKNWLPNTIQDSKLQNLNFPPISFFEDMTSVDLKLLQSSTPSSYQSVCTLDKVKYALERAEKETMKKRSSAPEPPSSPPASSSTPGMFAAACPGCLLYVIASKTNPRCPRCNSIIPSSLAVKKPRIDLNASF</sequence>
<dbReference type="InterPro" id="IPR056440">
    <property type="entry name" value="Zn-ribbon_GIR1"/>
</dbReference>
<dbReference type="PANTHER" id="PTHR33177">
    <property type="entry name" value="PUTATIVE-RELATED"/>
    <property type="match status" value="1"/>
</dbReference>
<protein>
    <submittedName>
        <fullName evidence="4">Uncharacterized protein LOC111278588 isoform X1</fullName>
    </submittedName>
</protein>
<dbReference type="AlphaFoldDB" id="A0A6P5WZG6"/>
<dbReference type="InterPro" id="IPR055281">
    <property type="entry name" value="GIR1-2/SIED1"/>
</dbReference>
<dbReference type="GeneID" id="111278588"/>
<feature type="region of interest" description="Disordered" evidence="1">
    <location>
        <begin position="190"/>
        <end position="212"/>
    </location>
</feature>
<dbReference type="Pfam" id="PF24747">
    <property type="entry name" value="Zn-ribbon_GIR1"/>
    <property type="match status" value="1"/>
</dbReference>
<name>A0A6P5WZG6_DURZI</name>
<gene>
    <name evidence="4" type="primary">LOC111278588</name>
</gene>
<evidence type="ECO:0000259" key="2">
    <source>
        <dbReference type="Pfam" id="PF24747"/>
    </source>
</evidence>
<dbReference type="KEGG" id="dzi:111278588"/>
<accession>A0A6P5WZG6</accession>
<dbReference type="Proteomes" id="UP000515121">
    <property type="component" value="Unplaced"/>
</dbReference>
<evidence type="ECO:0000313" key="4">
    <source>
        <dbReference type="RefSeq" id="XP_022720927.1"/>
    </source>
</evidence>
<dbReference type="RefSeq" id="XP_022720927.1">
    <property type="nucleotide sequence ID" value="XM_022865192.1"/>
</dbReference>
<dbReference type="PANTHER" id="PTHR33177:SF27">
    <property type="entry name" value="INTEGRATOR COMPLEX SUBUNIT 6 HOMOLOG"/>
    <property type="match status" value="1"/>
</dbReference>
<evidence type="ECO:0000313" key="3">
    <source>
        <dbReference type="Proteomes" id="UP000515121"/>
    </source>
</evidence>
<feature type="domain" description="GIR1-like zinc ribbon" evidence="2">
    <location>
        <begin position="216"/>
        <end position="243"/>
    </location>
</feature>
<evidence type="ECO:0000256" key="1">
    <source>
        <dbReference type="SAM" id="MobiDB-lite"/>
    </source>
</evidence>